<comment type="caution">
    <text evidence="3">The sequence shown here is derived from an EMBL/GenBank/DDBJ whole genome shotgun (WGS) entry which is preliminary data.</text>
</comment>
<keyword evidence="4" id="KW-1185">Reference proteome</keyword>
<keyword evidence="3" id="KW-0378">Hydrolase</keyword>
<reference evidence="4" key="1">
    <citation type="submission" date="2017-11" db="EMBL/GenBank/DDBJ databases">
        <authorList>
            <person name="Kuznetsova I."/>
            <person name="Sazanova A."/>
            <person name="Chirak E."/>
            <person name="Safronova V."/>
            <person name="Willems A."/>
        </authorList>
    </citation>
    <scope>NUCLEOTIDE SEQUENCE [LARGE SCALE GENOMIC DNA]</scope>
    <source>
        <strain evidence="4">CCBAU 03422</strain>
    </source>
</reference>
<dbReference type="InterPro" id="IPR001279">
    <property type="entry name" value="Metallo-B-lactamas"/>
</dbReference>
<dbReference type="InterPro" id="IPR036866">
    <property type="entry name" value="RibonucZ/Hydroxyglut_hydro"/>
</dbReference>
<organism evidence="3 4">
    <name type="scientific">Phyllobacterium sophorae</name>
    <dbReference type="NCBI Taxonomy" id="1520277"/>
    <lineage>
        <taxon>Bacteria</taxon>
        <taxon>Pseudomonadati</taxon>
        <taxon>Pseudomonadota</taxon>
        <taxon>Alphaproteobacteria</taxon>
        <taxon>Hyphomicrobiales</taxon>
        <taxon>Phyllobacteriaceae</taxon>
        <taxon>Phyllobacterium</taxon>
    </lineage>
</organism>
<comment type="similarity">
    <text evidence="1">Belongs to the metallo-beta-lactamase superfamily. Class-B beta-lactamase family.</text>
</comment>
<dbReference type="PANTHER" id="PTHR42951">
    <property type="entry name" value="METALLO-BETA-LACTAMASE DOMAIN-CONTAINING"/>
    <property type="match status" value="1"/>
</dbReference>
<evidence type="ECO:0000313" key="3">
    <source>
        <dbReference type="EMBL" id="PSH57553.1"/>
    </source>
</evidence>
<sequence>MPPLGSTLRIHRPYECVYAFYDGRIDGVRAYSDAPNWLDDGAYSLGVCSYAVVSGEDALVYDTSISLPHARIIRKTLEGEGVRHIRVVLSHWHVDHVAGNEVFADCEIIANDLTAKALLDNRDNLENRDPPIRPLVMPNRTFGGELDLKIGDIDVILRHVDIHSHDGTMMILPHLKLLFAGDALEDPVTYVSEPTGLKRHLRDIDRMAAWNLTKILPNHGAEEVIVADGYGPGLIDATRNYVTKLLRLGNEPELAKQDLQSFVSEDIRAGIIQYYAPYEAVHAENVKAVLTGHAEE</sequence>
<dbReference type="InterPro" id="IPR050855">
    <property type="entry name" value="NDM-1-like"/>
</dbReference>
<dbReference type="Gene3D" id="3.60.15.10">
    <property type="entry name" value="Ribonuclease Z/Hydroxyacylglutathione hydrolase-like"/>
    <property type="match status" value="1"/>
</dbReference>
<dbReference type="GO" id="GO:0016787">
    <property type="term" value="F:hydrolase activity"/>
    <property type="evidence" value="ECO:0007669"/>
    <property type="project" value="UniProtKB-KW"/>
</dbReference>
<dbReference type="PANTHER" id="PTHR42951:SF4">
    <property type="entry name" value="ACYL-COENZYME A THIOESTERASE MBLAC2"/>
    <property type="match status" value="1"/>
</dbReference>
<name>A0A2P7ATS2_9HYPH</name>
<dbReference type="Pfam" id="PF00753">
    <property type="entry name" value="Lactamase_B"/>
    <property type="match status" value="1"/>
</dbReference>
<dbReference type="SMART" id="SM00849">
    <property type="entry name" value="Lactamase_B"/>
    <property type="match status" value="1"/>
</dbReference>
<evidence type="ECO:0000259" key="2">
    <source>
        <dbReference type="SMART" id="SM00849"/>
    </source>
</evidence>
<dbReference type="Proteomes" id="UP000241764">
    <property type="component" value="Unassembled WGS sequence"/>
</dbReference>
<dbReference type="GO" id="GO:0017001">
    <property type="term" value="P:antibiotic catabolic process"/>
    <property type="evidence" value="ECO:0007669"/>
    <property type="project" value="UniProtKB-ARBA"/>
</dbReference>
<dbReference type="SUPFAM" id="SSF56281">
    <property type="entry name" value="Metallo-hydrolase/oxidoreductase"/>
    <property type="match status" value="1"/>
</dbReference>
<feature type="domain" description="Metallo-beta-lactamase" evidence="2">
    <location>
        <begin position="46"/>
        <end position="219"/>
    </location>
</feature>
<dbReference type="RefSeq" id="WP_106667233.1">
    <property type="nucleotide sequence ID" value="NZ_PGGM01000018.1"/>
</dbReference>
<protein>
    <submittedName>
        <fullName evidence="3">MBL fold metallo-hydrolase</fullName>
    </submittedName>
</protein>
<gene>
    <name evidence="3" type="ORF">CU103_27590</name>
</gene>
<dbReference type="EMBL" id="PGGM01000018">
    <property type="protein sequence ID" value="PSH57553.1"/>
    <property type="molecule type" value="Genomic_DNA"/>
</dbReference>
<evidence type="ECO:0000256" key="1">
    <source>
        <dbReference type="ARBA" id="ARBA00005250"/>
    </source>
</evidence>
<dbReference type="AlphaFoldDB" id="A0A2P7ATS2"/>
<evidence type="ECO:0000313" key="4">
    <source>
        <dbReference type="Proteomes" id="UP000241764"/>
    </source>
</evidence>
<dbReference type="OrthoDB" id="420651at2"/>
<proteinExistence type="inferred from homology"/>
<accession>A0A2P7ATS2</accession>